<dbReference type="PANTHER" id="PTHR43713">
    <property type="entry name" value="GLUTAMATE-1-SEMIALDEHYDE 2,1-AMINOMUTASE"/>
    <property type="match status" value="1"/>
</dbReference>
<gene>
    <name evidence="4" type="ORF">DP939_07665</name>
</gene>
<dbReference type="InterPro" id="IPR015421">
    <property type="entry name" value="PyrdxlP-dep_Trfase_major"/>
</dbReference>
<dbReference type="Pfam" id="PF00202">
    <property type="entry name" value="Aminotran_3"/>
    <property type="match status" value="1"/>
</dbReference>
<evidence type="ECO:0000256" key="1">
    <source>
        <dbReference type="ARBA" id="ARBA00001933"/>
    </source>
</evidence>
<dbReference type="PROSITE" id="PS00600">
    <property type="entry name" value="AA_TRANSFER_CLASS_3"/>
    <property type="match status" value="1"/>
</dbReference>
<keyword evidence="4" id="KW-0808">Transferase</keyword>
<dbReference type="Gene3D" id="3.40.640.10">
    <property type="entry name" value="Type I PLP-dependent aspartate aminotransferase-like (Major domain)"/>
    <property type="match status" value="1"/>
</dbReference>
<reference evidence="4 5" key="1">
    <citation type="submission" date="2018-06" db="EMBL/GenBank/DDBJ databases">
        <title>Sphaerisporangium craniellae sp. nov., isolated from a marine sponge in the South China Sea.</title>
        <authorList>
            <person name="Li L."/>
        </authorList>
    </citation>
    <scope>NUCLEOTIDE SEQUENCE [LARGE SCALE GENOMIC DNA]</scope>
    <source>
        <strain evidence="4 5">LHW63015</strain>
    </source>
</reference>
<protein>
    <submittedName>
        <fullName evidence="4">Aspartate aminotransferase family protein</fullName>
    </submittedName>
</protein>
<organism evidence="4 5">
    <name type="scientific">Spongiactinospora rosea</name>
    <dbReference type="NCBI Taxonomy" id="2248750"/>
    <lineage>
        <taxon>Bacteria</taxon>
        <taxon>Bacillati</taxon>
        <taxon>Actinomycetota</taxon>
        <taxon>Actinomycetes</taxon>
        <taxon>Streptosporangiales</taxon>
        <taxon>Streptosporangiaceae</taxon>
        <taxon>Spongiactinospora</taxon>
    </lineage>
</organism>
<dbReference type="PANTHER" id="PTHR43713:SF3">
    <property type="entry name" value="GLUTAMATE-1-SEMIALDEHYDE 2,1-AMINOMUTASE 1, CHLOROPLASTIC-RELATED"/>
    <property type="match status" value="1"/>
</dbReference>
<comment type="cofactor">
    <cofactor evidence="1">
        <name>pyridoxal 5'-phosphate</name>
        <dbReference type="ChEBI" id="CHEBI:597326"/>
    </cofactor>
</comment>
<proteinExistence type="inferred from homology"/>
<dbReference type="InterPro" id="IPR005814">
    <property type="entry name" value="Aminotrans_3"/>
</dbReference>
<dbReference type="InterPro" id="IPR015424">
    <property type="entry name" value="PyrdxlP-dep_Trfase"/>
</dbReference>
<dbReference type="SUPFAM" id="SSF53383">
    <property type="entry name" value="PLP-dependent transferases"/>
    <property type="match status" value="1"/>
</dbReference>
<comment type="caution">
    <text evidence="4">The sequence shown here is derived from an EMBL/GenBank/DDBJ whole genome shotgun (WGS) entry which is preliminary data.</text>
</comment>
<dbReference type="InterPro" id="IPR015422">
    <property type="entry name" value="PyrdxlP-dep_Trfase_small"/>
</dbReference>
<evidence type="ECO:0000313" key="5">
    <source>
        <dbReference type="Proteomes" id="UP000253303"/>
    </source>
</evidence>
<dbReference type="Proteomes" id="UP000253303">
    <property type="component" value="Unassembled WGS sequence"/>
</dbReference>
<keyword evidence="5" id="KW-1185">Reference proteome</keyword>
<dbReference type="GO" id="GO:0030170">
    <property type="term" value="F:pyridoxal phosphate binding"/>
    <property type="evidence" value="ECO:0007669"/>
    <property type="project" value="InterPro"/>
</dbReference>
<dbReference type="CDD" id="cd00610">
    <property type="entry name" value="OAT_like"/>
    <property type="match status" value="1"/>
</dbReference>
<accession>A0A366M535</accession>
<dbReference type="RefSeq" id="WP_113979889.1">
    <property type="nucleotide sequence ID" value="NZ_QMEY01000002.1"/>
</dbReference>
<sequence>MTQTSVNLTHATSEQLLEATRAVIAGGGSSNMRNMGVTDPLVLDRSAGCRVWDVEGNELIDVNMGYGPHLFGYADPDVLGVVAQQLRLGAITGITHRLDHQAAGLIAATVPSIEQVRFANSGTEAITSALRLARHLTGRARVVTFEGHYHGWSETVLRKSAITNNGTDPTGAVPGAPGMIPGALDFTYQLPWNDVAALDALFAAHGTEIAAVILEPICGNAGMVHPLPGFVEKIADLAARHGALLVFDEVITGFRVGLSGAQGLLGVQPDLTIVSKVLGGGFPVAAFGGSRELMAPLARNEAFHAGVFSGNHAAMSAVVAMLTKLTGDPSVYGTLDVLSSYAEQRLADVFAEAGRPVRITRAGSVLSVALLTRPQETESDYDAAVPLIDFAAHRRLQILCQRAGLYFHPNPLEPWFLSTAHTPDVLDSVVATVKDSLARL</sequence>
<evidence type="ECO:0000256" key="3">
    <source>
        <dbReference type="RuleBase" id="RU003560"/>
    </source>
</evidence>
<name>A0A366M535_9ACTN</name>
<dbReference type="GO" id="GO:0008483">
    <property type="term" value="F:transaminase activity"/>
    <property type="evidence" value="ECO:0007669"/>
    <property type="project" value="UniProtKB-KW"/>
</dbReference>
<dbReference type="EMBL" id="QMEY01000002">
    <property type="protein sequence ID" value="RBQ20933.1"/>
    <property type="molecule type" value="Genomic_DNA"/>
</dbReference>
<keyword evidence="4" id="KW-0032">Aminotransferase</keyword>
<evidence type="ECO:0000256" key="2">
    <source>
        <dbReference type="ARBA" id="ARBA00022898"/>
    </source>
</evidence>
<comment type="similarity">
    <text evidence="3">Belongs to the class-III pyridoxal-phosphate-dependent aminotransferase family.</text>
</comment>
<dbReference type="InterPro" id="IPR049704">
    <property type="entry name" value="Aminotrans_3_PPA_site"/>
</dbReference>
<keyword evidence="2 3" id="KW-0663">Pyridoxal phosphate</keyword>
<dbReference type="AlphaFoldDB" id="A0A366M535"/>
<dbReference type="OrthoDB" id="4510254at2"/>
<evidence type="ECO:0000313" key="4">
    <source>
        <dbReference type="EMBL" id="RBQ20933.1"/>
    </source>
</evidence>
<dbReference type="Gene3D" id="3.90.1150.10">
    <property type="entry name" value="Aspartate Aminotransferase, domain 1"/>
    <property type="match status" value="1"/>
</dbReference>